<dbReference type="Proteomes" id="UP000475765">
    <property type="component" value="Unassembled WGS sequence"/>
</dbReference>
<reference evidence="2 3" key="1">
    <citation type="submission" date="2019-10" db="EMBL/GenBank/DDBJ databases">
        <title>Bacillus from the desert of Cuatro Cinegas, Coahuila.</title>
        <authorList>
            <person name="Olmedo-Alvarez G."/>
            <person name="Saldana S."/>
            <person name="Barcelo D."/>
        </authorList>
    </citation>
    <scope>NUCLEOTIDE SEQUENCE [LARGE SCALE GENOMIC DNA]</scope>
    <source>
        <strain evidence="2 3">CH417_13T</strain>
    </source>
</reference>
<dbReference type="EMBL" id="WBPP01000045">
    <property type="protein sequence ID" value="KAB2388991.1"/>
    <property type="molecule type" value="Genomic_DNA"/>
</dbReference>
<dbReference type="GO" id="GO:0008146">
    <property type="term" value="F:sulfotransferase activity"/>
    <property type="evidence" value="ECO:0007669"/>
    <property type="project" value="InterPro"/>
</dbReference>
<protein>
    <submittedName>
        <fullName evidence="2">Sulfotransferase family protein</fullName>
    </submittedName>
</protein>
<evidence type="ECO:0000256" key="1">
    <source>
        <dbReference type="SAM" id="Coils"/>
    </source>
</evidence>
<dbReference type="RefSeq" id="WP_098147921.1">
    <property type="nucleotide sequence ID" value="NZ_WBPL01000037.1"/>
</dbReference>
<name>A0A9W7QAH8_BACCE</name>
<accession>A0A9W7QAH8</accession>
<organism evidence="2 3">
    <name type="scientific">Bacillus cereus</name>
    <dbReference type="NCBI Taxonomy" id="1396"/>
    <lineage>
        <taxon>Bacteria</taxon>
        <taxon>Bacillati</taxon>
        <taxon>Bacillota</taxon>
        <taxon>Bacilli</taxon>
        <taxon>Bacillales</taxon>
        <taxon>Bacillaceae</taxon>
        <taxon>Bacillus</taxon>
        <taxon>Bacillus cereus group</taxon>
    </lineage>
</organism>
<keyword evidence="1" id="KW-0175">Coiled coil</keyword>
<evidence type="ECO:0000313" key="3">
    <source>
        <dbReference type="Proteomes" id="UP000475765"/>
    </source>
</evidence>
<dbReference type="InterPro" id="IPR005331">
    <property type="entry name" value="Sulfotransferase"/>
</dbReference>
<gene>
    <name evidence="2" type="ORF">F8172_24825</name>
</gene>
<dbReference type="AlphaFoldDB" id="A0A9W7QAH8"/>
<proteinExistence type="predicted"/>
<dbReference type="GO" id="GO:0016020">
    <property type="term" value="C:membrane"/>
    <property type="evidence" value="ECO:0007669"/>
    <property type="project" value="InterPro"/>
</dbReference>
<sequence length="260" mass="31264">MCETIKRVITHGGRIPHFQQDFPLILFWSHRSGCTSFANWFFYQIGLYAEAIKYDPFIHYYEFQVYKNKTSYYEELEREVLQLKKDTFKLVRNPFKRAVSSFLLLYDNPYAEKQWKNIKQYFYNDQNSDKGISFKQFLYYVKAHDPKSNSLDPHFSQQYIQGEEKMIKNYIKLENFNETISKIEQEYDLLQSDVSLLTQSPHHRAHQMTFKGNYADVDITNPSLPKLPTYKSFYDKETLDLVVEIFQDDFLMYQYSKDSL</sequence>
<feature type="coiled-coil region" evidence="1">
    <location>
        <begin position="66"/>
        <end position="93"/>
    </location>
</feature>
<dbReference type="Pfam" id="PF03567">
    <property type="entry name" value="Sulfotransfer_2"/>
    <property type="match status" value="1"/>
</dbReference>
<comment type="caution">
    <text evidence="2">The sequence shown here is derived from an EMBL/GenBank/DDBJ whole genome shotgun (WGS) entry which is preliminary data.</text>
</comment>
<evidence type="ECO:0000313" key="2">
    <source>
        <dbReference type="EMBL" id="KAB2388991.1"/>
    </source>
</evidence>